<proteinExistence type="predicted"/>
<name>A0A8J8KBC3_9EURY</name>
<dbReference type="Proteomes" id="UP000728647">
    <property type="component" value="Unassembled WGS sequence"/>
</dbReference>
<dbReference type="Pfam" id="PF18545">
    <property type="entry name" value="HalOD1"/>
    <property type="match status" value="1"/>
</dbReference>
<reference evidence="3" key="1">
    <citation type="submission" date="2020-06" db="EMBL/GenBank/DDBJ databases">
        <title>Haloterrigena sp. nov., an extremely halophilic archaeon isolated from a saline sediment.</title>
        <authorList>
            <person name="Liu B.-B."/>
        </authorList>
    </citation>
    <scope>NUCLEOTIDE SEQUENCE</scope>
    <source>
        <strain evidence="3">SYSU A121-1</strain>
    </source>
</reference>
<protein>
    <recommendedName>
        <fullName evidence="2">Halobacterial output domain-containing protein</fullName>
    </recommendedName>
</protein>
<accession>A0A8J8KBC3</accession>
<evidence type="ECO:0000259" key="2">
    <source>
        <dbReference type="Pfam" id="PF18545"/>
    </source>
</evidence>
<dbReference type="EMBL" id="JABURA010000001">
    <property type="protein sequence ID" value="NUB91165.1"/>
    <property type="molecule type" value="Genomic_DNA"/>
</dbReference>
<dbReference type="AlphaFoldDB" id="A0A8J8KBC3"/>
<evidence type="ECO:0000313" key="3">
    <source>
        <dbReference type="EMBL" id="NUB91165.1"/>
    </source>
</evidence>
<comment type="caution">
    <text evidence="3">The sequence shown here is derived from an EMBL/GenBank/DDBJ whole genome shotgun (WGS) entry which is preliminary data.</text>
</comment>
<dbReference type="InterPro" id="IPR040624">
    <property type="entry name" value="HalOD1"/>
</dbReference>
<sequence length="102" mass="11264">MAMVLTAKPNNACRWSEPTMTGSDTPTTPFEYESEQSPSLSVVEALATLEGVDPTELDYTLYDHIHPEALDTLTRSGTVEITFTVDQYTVHIDRSGIVRITS</sequence>
<evidence type="ECO:0000313" key="4">
    <source>
        <dbReference type="Proteomes" id="UP000728647"/>
    </source>
</evidence>
<dbReference type="OrthoDB" id="271604at2157"/>
<feature type="compositionally biased region" description="Polar residues" evidence="1">
    <location>
        <begin position="18"/>
        <end position="28"/>
    </location>
</feature>
<organism evidence="3 4">
    <name type="scientific">Haloterrigena gelatinilytica</name>
    <dbReference type="NCBI Taxonomy" id="2741724"/>
    <lineage>
        <taxon>Archaea</taxon>
        <taxon>Methanobacteriati</taxon>
        <taxon>Methanobacteriota</taxon>
        <taxon>Stenosarchaea group</taxon>
        <taxon>Halobacteria</taxon>
        <taxon>Halobacteriales</taxon>
        <taxon>Natrialbaceae</taxon>
        <taxon>Haloterrigena</taxon>
    </lineage>
</organism>
<feature type="domain" description="Halobacterial output" evidence="2">
    <location>
        <begin position="35"/>
        <end position="101"/>
    </location>
</feature>
<dbReference type="RefSeq" id="WP_174701829.1">
    <property type="nucleotide sequence ID" value="NZ_JABURA010000001.1"/>
</dbReference>
<feature type="region of interest" description="Disordered" evidence="1">
    <location>
        <begin position="1"/>
        <end position="33"/>
    </location>
</feature>
<evidence type="ECO:0000256" key="1">
    <source>
        <dbReference type="SAM" id="MobiDB-lite"/>
    </source>
</evidence>
<gene>
    <name evidence="3" type="ORF">HT576_09045</name>
</gene>